<comment type="catalytic activity">
    <reaction evidence="13 15">
        <text>riboflavin + ATP = FMN + ADP + H(+)</text>
        <dbReference type="Rhea" id="RHEA:14357"/>
        <dbReference type="ChEBI" id="CHEBI:15378"/>
        <dbReference type="ChEBI" id="CHEBI:30616"/>
        <dbReference type="ChEBI" id="CHEBI:57986"/>
        <dbReference type="ChEBI" id="CHEBI:58210"/>
        <dbReference type="ChEBI" id="CHEBI:456216"/>
        <dbReference type="EC" id="2.7.1.26"/>
    </reaction>
</comment>
<dbReference type="SMART" id="SM00904">
    <property type="entry name" value="Flavokinase"/>
    <property type="match status" value="1"/>
</dbReference>
<dbReference type="CDD" id="cd02064">
    <property type="entry name" value="FAD_synthetase_N"/>
    <property type="match status" value="1"/>
</dbReference>
<sequence length="310" mass="35427">MEVIRGNSIKSENEEVVVALGTFDGIHYGHQQILNEAIKSADELGCKSALFSFTPHPLSVVTPKKAPFLITSWEQKFKILEELGIDKVFLEEFTNEFSKLHFEDFVKDYLVEGINAKKIIVGKDFRFGYKGLGNVGRLKKLGKKFNFEVEVLVPVKIDKQVVSSTYIRNLIKKGQIGDVKKYLSRNYFLEGQVINGDQRGRELGFPTANLKPVTNYVIPKTGVYAIYAHIGDERLQGIAHLGPRPTFNKHEFTIEVHIFDFTGNLYQQEIEVEFIKRLRGELCFKDEIALISQIENDIRKAKELLTKNRN</sequence>
<dbReference type="SUPFAM" id="SSF82114">
    <property type="entry name" value="Riboflavin kinase-like"/>
    <property type="match status" value="1"/>
</dbReference>
<comment type="pathway">
    <text evidence="2 15">Cofactor biosynthesis; FAD biosynthesis; FAD from FMN: step 1/1.</text>
</comment>
<keyword evidence="12" id="KW-0511">Multifunctional enzyme</keyword>
<evidence type="ECO:0000256" key="3">
    <source>
        <dbReference type="ARBA" id="ARBA00005201"/>
    </source>
</evidence>
<keyword evidence="10 15" id="KW-0274">FAD</keyword>
<dbReference type="NCBIfam" id="NF004160">
    <property type="entry name" value="PRK05627.1-3"/>
    <property type="match status" value="1"/>
</dbReference>
<evidence type="ECO:0000256" key="4">
    <source>
        <dbReference type="ARBA" id="ARBA00022630"/>
    </source>
</evidence>
<evidence type="ECO:0000256" key="11">
    <source>
        <dbReference type="ARBA" id="ARBA00022840"/>
    </source>
</evidence>
<dbReference type="InterPro" id="IPR004821">
    <property type="entry name" value="Cyt_trans-like"/>
</dbReference>
<evidence type="ECO:0000256" key="1">
    <source>
        <dbReference type="ARBA" id="ARBA00002121"/>
    </source>
</evidence>
<evidence type="ECO:0000256" key="8">
    <source>
        <dbReference type="ARBA" id="ARBA00022741"/>
    </source>
</evidence>
<keyword evidence="18" id="KW-1185">Reference proteome</keyword>
<dbReference type="OrthoDB" id="9803667at2"/>
<dbReference type="Gene3D" id="2.40.30.30">
    <property type="entry name" value="Riboflavin kinase-like"/>
    <property type="match status" value="1"/>
</dbReference>
<dbReference type="EC" id="2.7.1.26" evidence="15"/>
<dbReference type="AlphaFoldDB" id="A0A1T4JNJ7"/>
<keyword evidence="6 15" id="KW-0808">Transferase</keyword>
<keyword evidence="9 15" id="KW-0418">Kinase</keyword>
<dbReference type="NCBIfam" id="TIGR00125">
    <property type="entry name" value="cyt_tran_rel"/>
    <property type="match status" value="1"/>
</dbReference>
<proteinExistence type="inferred from homology"/>
<dbReference type="STRING" id="142842.SAMN02745118_00273"/>
<dbReference type="InterPro" id="IPR015865">
    <property type="entry name" value="Riboflavin_kinase_bac/euk"/>
</dbReference>
<dbReference type="UniPathway" id="UPA00276">
    <property type="reaction ID" value="UER00406"/>
</dbReference>
<dbReference type="NCBIfam" id="TIGR00083">
    <property type="entry name" value="ribF"/>
    <property type="match status" value="1"/>
</dbReference>
<dbReference type="GO" id="GO:0006747">
    <property type="term" value="P:FAD biosynthetic process"/>
    <property type="evidence" value="ECO:0007669"/>
    <property type="project" value="UniProtKB-UniRule"/>
</dbReference>
<comment type="similarity">
    <text evidence="15">Belongs to the ribF family.</text>
</comment>
<comment type="function">
    <text evidence="1">Catalyzes the phosphorylation of riboflavin to FMN followed by the adenylation of FMN to FAD.</text>
</comment>
<dbReference type="Proteomes" id="UP000190625">
    <property type="component" value="Unassembled WGS sequence"/>
</dbReference>
<evidence type="ECO:0000256" key="14">
    <source>
        <dbReference type="ARBA" id="ARBA00049494"/>
    </source>
</evidence>
<evidence type="ECO:0000313" key="18">
    <source>
        <dbReference type="Proteomes" id="UP000190625"/>
    </source>
</evidence>
<dbReference type="GO" id="GO:0003919">
    <property type="term" value="F:FMN adenylyltransferase activity"/>
    <property type="evidence" value="ECO:0007669"/>
    <property type="project" value="UniProtKB-UniRule"/>
</dbReference>
<evidence type="ECO:0000256" key="9">
    <source>
        <dbReference type="ARBA" id="ARBA00022777"/>
    </source>
</evidence>
<dbReference type="Pfam" id="PF01687">
    <property type="entry name" value="Flavokinase"/>
    <property type="match status" value="1"/>
</dbReference>
<dbReference type="InterPro" id="IPR023468">
    <property type="entry name" value="Riboflavin_kinase"/>
</dbReference>
<dbReference type="RefSeq" id="WP_078808797.1">
    <property type="nucleotide sequence ID" value="NZ_FUWM01000003.1"/>
</dbReference>
<evidence type="ECO:0000256" key="6">
    <source>
        <dbReference type="ARBA" id="ARBA00022679"/>
    </source>
</evidence>
<comment type="catalytic activity">
    <reaction evidence="14 15">
        <text>FMN + ATP + H(+) = FAD + diphosphate</text>
        <dbReference type="Rhea" id="RHEA:17237"/>
        <dbReference type="ChEBI" id="CHEBI:15378"/>
        <dbReference type="ChEBI" id="CHEBI:30616"/>
        <dbReference type="ChEBI" id="CHEBI:33019"/>
        <dbReference type="ChEBI" id="CHEBI:57692"/>
        <dbReference type="ChEBI" id="CHEBI:58210"/>
        <dbReference type="EC" id="2.7.7.2"/>
    </reaction>
</comment>
<dbReference type="PIRSF" id="PIRSF004491">
    <property type="entry name" value="FAD_Synth"/>
    <property type="match status" value="1"/>
</dbReference>
<dbReference type="Pfam" id="PF06574">
    <property type="entry name" value="FAD_syn"/>
    <property type="match status" value="1"/>
</dbReference>
<evidence type="ECO:0000259" key="16">
    <source>
        <dbReference type="SMART" id="SM00904"/>
    </source>
</evidence>
<comment type="pathway">
    <text evidence="3 15">Cofactor biosynthesis; FMN biosynthesis; FMN from riboflavin (ATP route): step 1/1.</text>
</comment>
<reference evidence="18" key="1">
    <citation type="submission" date="2017-02" db="EMBL/GenBank/DDBJ databases">
        <authorList>
            <person name="Varghese N."/>
            <person name="Submissions S."/>
        </authorList>
    </citation>
    <scope>NUCLEOTIDE SEQUENCE [LARGE SCALE GENOMIC DNA]</scope>
    <source>
        <strain evidence="18">ATCC BAA-73</strain>
    </source>
</reference>
<evidence type="ECO:0000256" key="7">
    <source>
        <dbReference type="ARBA" id="ARBA00022695"/>
    </source>
</evidence>
<dbReference type="EMBL" id="FUWM01000003">
    <property type="protein sequence ID" value="SJZ31740.1"/>
    <property type="molecule type" value="Genomic_DNA"/>
</dbReference>
<evidence type="ECO:0000256" key="5">
    <source>
        <dbReference type="ARBA" id="ARBA00022643"/>
    </source>
</evidence>
<dbReference type="InterPro" id="IPR002606">
    <property type="entry name" value="Riboflavin_kinase_bac"/>
</dbReference>
<dbReference type="NCBIfam" id="NF004162">
    <property type="entry name" value="PRK05627.1-5"/>
    <property type="match status" value="1"/>
</dbReference>
<dbReference type="GO" id="GO:0009231">
    <property type="term" value="P:riboflavin biosynthetic process"/>
    <property type="evidence" value="ECO:0007669"/>
    <property type="project" value="InterPro"/>
</dbReference>
<dbReference type="EC" id="2.7.7.2" evidence="15"/>
<organism evidence="17 18">
    <name type="scientific">Selenihalanaerobacter shriftii</name>
    <dbReference type="NCBI Taxonomy" id="142842"/>
    <lineage>
        <taxon>Bacteria</taxon>
        <taxon>Bacillati</taxon>
        <taxon>Bacillota</taxon>
        <taxon>Clostridia</taxon>
        <taxon>Halanaerobiales</taxon>
        <taxon>Halobacteroidaceae</taxon>
        <taxon>Selenihalanaerobacter</taxon>
    </lineage>
</organism>
<evidence type="ECO:0000256" key="15">
    <source>
        <dbReference type="PIRNR" id="PIRNR004491"/>
    </source>
</evidence>
<dbReference type="InterPro" id="IPR014729">
    <property type="entry name" value="Rossmann-like_a/b/a_fold"/>
</dbReference>
<evidence type="ECO:0000256" key="13">
    <source>
        <dbReference type="ARBA" id="ARBA00047880"/>
    </source>
</evidence>
<keyword evidence="11 15" id="KW-0067">ATP-binding</keyword>
<gene>
    <name evidence="17" type="ORF">SAMN02745118_00273</name>
</gene>
<name>A0A1T4JNJ7_9FIRM</name>
<dbReference type="PANTHER" id="PTHR22749">
    <property type="entry name" value="RIBOFLAVIN KINASE/FMN ADENYLYLTRANSFERASE"/>
    <property type="match status" value="1"/>
</dbReference>
<dbReference type="InterPro" id="IPR015864">
    <property type="entry name" value="FAD_synthase"/>
</dbReference>
<feature type="domain" description="Riboflavin kinase" evidence="16">
    <location>
        <begin position="182"/>
        <end position="306"/>
    </location>
</feature>
<dbReference type="FunFam" id="2.40.30.30:FF:000003">
    <property type="entry name" value="Riboflavin biosynthesis protein"/>
    <property type="match status" value="1"/>
</dbReference>
<dbReference type="Gene3D" id="3.40.50.620">
    <property type="entry name" value="HUPs"/>
    <property type="match status" value="1"/>
</dbReference>
<dbReference type="GO" id="GO:0008531">
    <property type="term" value="F:riboflavin kinase activity"/>
    <property type="evidence" value="ECO:0007669"/>
    <property type="project" value="UniProtKB-UniRule"/>
</dbReference>
<keyword evidence="8 15" id="KW-0547">Nucleotide-binding</keyword>
<evidence type="ECO:0000256" key="10">
    <source>
        <dbReference type="ARBA" id="ARBA00022827"/>
    </source>
</evidence>
<dbReference type="SUPFAM" id="SSF52374">
    <property type="entry name" value="Nucleotidylyl transferase"/>
    <property type="match status" value="1"/>
</dbReference>
<evidence type="ECO:0000256" key="12">
    <source>
        <dbReference type="ARBA" id="ARBA00023268"/>
    </source>
</evidence>
<dbReference type="UniPathway" id="UPA00277">
    <property type="reaction ID" value="UER00407"/>
</dbReference>
<protein>
    <recommendedName>
        <fullName evidence="15">Riboflavin biosynthesis protein</fullName>
    </recommendedName>
    <domain>
        <recommendedName>
            <fullName evidence="15">Riboflavin kinase</fullName>
            <ecNumber evidence="15">2.7.1.26</ecNumber>
        </recommendedName>
        <alternativeName>
            <fullName evidence="15">Flavokinase</fullName>
        </alternativeName>
    </domain>
    <domain>
        <recommendedName>
            <fullName evidence="15">FMN adenylyltransferase</fullName>
            <ecNumber evidence="15">2.7.7.2</ecNumber>
        </recommendedName>
        <alternativeName>
            <fullName evidence="15">FAD pyrophosphorylase</fullName>
        </alternativeName>
        <alternativeName>
            <fullName evidence="15">FAD synthase</fullName>
        </alternativeName>
    </domain>
</protein>
<dbReference type="GO" id="GO:0009398">
    <property type="term" value="P:FMN biosynthetic process"/>
    <property type="evidence" value="ECO:0007669"/>
    <property type="project" value="UniProtKB-UniRule"/>
</dbReference>
<dbReference type="PANTHER" id="PTHR22749:SF6">
    <property type="entry name" value="RIBOFLAVIN KINASE"/>
    <property type="match status" value="1"/>
</dbReference>
<dbReference type="GO" id="GO:0005524">
    <property type="term" value="F:ATP binding"/>
    <property type="evidence" value="ECO:0007669"/>
    <property type="project" value="UniProtKB-UniRule"/>
</dbReference>
<evidence type="ECO:0000256" key="2">
    <source>
        <dbReference type="ARBA" id="ARBA00004726"/>
    </source>
</evidence>
<dbReference type="InterPro" id="IPR023465">
    <property type="entry name" value="Riboflavin_kinase_dom_sf"/>
</dbReference>
<keyword evidence="5 15" id="KW-0288">FMN</keyword>
<dbReference type="FunFam" id="3.40.50.620:FF:000021">
    <property type="entry name" value="Riboflavin biosynthesis protein"/>
    <property type="match status" value="1"/>
</dbReference>
<evidence type="ECO:0000313" key="17">
    <source>
        <dbReference type="EMBL" id="SJZ31740.1"/>
    </source>
</evidence>
<accession>A0A1T4JNJ7</accession>
<keyword evidence="7 15" id="KW-0548">Nucleotidyltransferase</keyword>
<keyword evidence="4 15" id="KW-0285">Flavoprotein</keyword>